<dbReference type="Pfam" id="PF00589">
    <property type="entry name" value="Phage_integrase"/>
    <property type="match status" value="1"/>
</dbReference>
<reference evidence="4" key="1">
    <citation type="submission" date="2016-08" db="EMBL/GenBank/DDBJ databases">
        <authorList>
            <person name="Seilhamer J.J."/>
        </authorList>
    </citation>
    <scope>NUCLEOTIDE SEQUENCE</scope>
    <source>
        <strain evidence="4">86</strain>
    </source>
</reference>
<name>A0A212L8Y5_9HYPH</name>
<dbReference type="SUPFAM" id="SSF56349">
    <property type="entry name" value="DNA breaking-rejoining enzymes"/>
    <property type="match status" value="1"/>
</dbReference>
<accession>A0A212L8Y5</accession>
<dbReference type="PROSITE" id="PS51898">
    <property type="entry name" value="TYR_RECOMBINASE"/>
    <property type="match status" value="1"/>
</dbReference>
<evidence type="ECO:0000313" key="4">
    <source>
        <dbReference type="EMBL" id="SCM74024.1"/>
    </source>
</evidence>
<dbReference type="GO" id="GO:0006310">
    <property type="term" value="P:DNA recombination"/>
    <property type="evidence" value="ECO:0007669"/>
    <property type="project" value="UniProtKB-KW"/>
</dbReference>
<evidence type="ECO:0000256" key="2">
    <source>
        <dbReference type="SAM" id="MobiDB-lite"/>
    </source>
</evidence>
<dbReference type="EMBL" id="FMJD01000005">
    <property type="protein sequence ID" value="SCM74024.1"/>
    <property type="molecule type" value="Genomic_DNA"/>
</dbReference>
<dbReference type="Gene3D" id="1.10.443.10">
    <property type="entry name" value="Intergrase catalytic core"/>
    <property type="match status" value="1"/>
</dbReference>
<dbReference type="InterPro" id="IPR013762">
    <property type="entry name" value="Integrase-like_cat_sf"/>
</dbReference>
<sequence length="155" mass="16970">MKDKAGHDEVVRAFVYRTEKTGEWVTLRLLPALERTIEAGPCSDLTFITGPAGKPLTKESFGNQFRQWCNDAGVKKSAHGLRKLAATTAANNGATAAQLRSMFAWSNDRMASHYTRSADRVRLSLEASDLIAGTPAEQSIPAPRGKVRARARKDK</sequence>
<dbReference type="AlphaFoldDB" id="A0A212L8Y5"/>
<dbReference type="GO" id="GO:0015074">
    <property type="term" value="P:DNA integration"/>
    <property type="evidence" value="ECO:0007669"/>
    <property type="project" value="InterPro"/>
</dbReference>
<dbReference type="GO" id="GO:0003677">
    <property type="term" value="F:DNA binding"/>
    <property type="evidence" value="ECO:0007669"/>
    <property type="project" value="InterPro"/>
</dbReference>
<evidence type="ECO:0000259" key="3">
    <source>
        <dbReference type="PROSITE" id="PS51898"/>
    </source>
</evidence>
<proteinExistence type="predicted"/>
<evidence type="ECO:0000256" key="1">
    <source>
        <dbReference type="ARBA" id="ARBA00023172"/>
    </source>
</evidence>
<feature type="domain" description="Tyr recombinase" evidence="3">
    <location>
        <begin position="1"/>
        <end position="128"/>
    </location>
</feature>
<protein>
    <submittedName>
        <fullName evidence="4">Integrase</fullName>
    </submittedName>
</protein>
<gene>
    <name evidence="4" type="ORF">KL86PLE_130055</name>
</gene>
<feature type="region of interest" description="Disordered" evidence="2">
    <location>
        <begin position="132"/>
        <end position="155"/>
    </location>
</feature>
<dbReference type="InterPro" id="IPR011010">
    <property type="entry name" value="DNA_brk_join_enz"/>
</dbReference>
<keyword evidence="1" id="KW-0233">DNA recombination</keyword>
<dbReference type="InterPro" id="IPR002104">
    <property type="entry name" value="Integrase_catalytic"/>
</dbReference>
<organism evidence="4">
    <name type="scientific">uncultured Pleomorphomonas sp</name>
    <dbReference type="NCBI Taxonomy" id="442121"/>
    <lineage>
        <taxon>Bacteria</taxon>
        <taxon>Pseudomonadati</taxon>
        <taxon>Pseudomonadota</taxon>
        <taxon>Alphaproteobacteria</taxon>
        <taxon>Hyphomicrobiales</taxon>
        <taxon>Pleomorphomonadaceae</taxon>
        <taxon>Pleomorphomonas</taxon>
        <taxon>environmental samples</taxon>
    </lineage>
</organism>
<feature type="compositionally biased region" description="Basic residues" evidence="2">
    <location>
        <begin position="145"/>
        <end position="155"/>
    </location>
</feature>